<feature type="domain" description="DUF7033" evidence="1">
    <location>
        <begin position="71"/>
        <end position="157"/>
    </location>
</feature>
<dbReference type="EMBL" id="CP010777">
    <property type="protein sequence ID" value="AKQ45256.1"/>
    <property type="molecule type" value="Genomic_DNA"/>
</dbReference>
<dbReference type="STRING" id="1379910.TH63_05770"/>
<dbReference type="InterPro" id="IPR011330">
    <property type="entry name" value="Glyco_hydro/deAcase_b/a-brl"/>
</dbReference>
<dbReference type="CDD" id="cd10931">
    <property type="entry name" value="CE4_u7"/>
    <property type="match status" value="1"/>
</dbReference>
<dbReference type="Pfam" id="PF23019">
    <property type="entry name" value="DUF7033"/>
    <property type="match status" value="1"/>
</dbReference>
<accession>A0A0H4W4B1</accession>
<dbReference type="PATRIC" id="fig|1379910.4.peg.1257"/>
<dbReference type="GO" id="GO:0005975">
    <property type="term" value="P:carbohydrate metabolic process"/>
    <property type="evidence" value="ECO:0007669"/>
    <property type="project" value="InterPro"/>
</dbReference>
<dbReference type="Gene3D" id="3.20.20.370">
    <property type="entry name" value="Glycoside hydrolase/deacetylase"/>
    <property type="match status" value="1"/>
</dbReference>
<proteinExistence type="predicted"/>
<gene>
    <name evidence="2" type="ORF">TH63_05770</name>
</gene>
<protein>
    <recommendedName>
        <fullName evidence="1">DUF7033 domain-containing protein</fullName>
    </recommendedName>
</protein>
<sequence length="424" mass="48639">MPSALEVSYGLDGKSRVQITPTQSTFFERQQPHPVQVVWKEWHGHKLPLFFDEATEQPWFTQDDDGNIILQYDLVASAFYLLSGWQEYYGKDRDPLGRFPYRASQQSRHRMLTKPLVNYYFEVLREAVAKAYGQPLAPRLWDGKPFATCLTHDIDFCQSAWKVAGKPALQKGNLKLFLQLALQKFTGKDAWFNLPEVEKELKKLNALGTFYFLPETAPYEGHPNADYDVASPALQKEISRLAAAGHEIGLHGSHGSGLKARQLRTEKEKLPASVAGNRFHYLRFDPVKSPALLEELGFAYDSSLGFPERFGFRNSYCHPFRLFNFKERQMTSVWELPLNLMDVTLNHPNYLQLSPAEVLPALMPMLEEIVKFHGVFTLLWHNENFSSYGMEAGLQLFREITEYVQEKDTSFFTAAQAVDQVQKI</sequence>
<dbReference type="SUPFAM" id="SSF88713">
    <property type="entry name" value="Glycoside hydrolase/deacetylase"/>
    <property type="match status" value="1"/>
</dbReference>
<dbReference type="Proteomes" id="UP000036458">
    <property type="component" value="Chromosome"/>
</dbReference>
<dbReference type="InterPro" id="IPR054297">
    <property type="entry name" value="DUF7033"/>
</dbReference>
<evidence type="ECO:0000259" key="1">
    <source>
        <dbReference type="Pfam" id="PF23019"/>
    </source>
</evidence>
<dbReference type="AlphaFoldDB" id="A0A0H4W4B1"/>
<organism evidence="2 3">
    <name type="scientific">Rufibacter radiotolerans</name>
    <dbReference type="NCBI Taxonomy" id="1379910"/>
    <lineage>
        <taxon>Bacteria</taxon>
        <taxon>Pseudomonadati</taxon>
        <taxon>Bacteroidota</taxon>
        <taxon>Cytophagia</taxon>
        <taxon>Cytophagales</taxon>
        <taxon>Hymenobacteraceae</taxon>
        <taxon>Rufibacter</taxon>
    </lineage>
</organism>
<name>A0A0H4W4B1_9BACT</name>
<dbReference type="KEGG" id="ruf:TH63_05770"/>
<reference evidence="2 3" key="1">
    <citation type="submission" date="2015-01" db="EMBL/GenBank/DDBJ databases">
        <title>Rufibacter sp./DG31D/ whole genome sequencing.</title>
        <authorList>
            <person name="Kim M.K."/>
            <person name="Srinivasan S."/>
            <person name="Lee J.-J."/>
        </authorList>
    </citation>
    <scope>NUCLEOTIDE SEQUENCE [LARGE SCALE GENOMIC DNA]</scope>
    <source>
        <strain evidence="2 3">DG31D</strain>
    </source>
</reference>
<evidence type="ECO:0000313" key="3">
    <source>
        <dbReference type="Proteomes" id="UP000036458"/>
    </source>
</evidence>
<evidence type="ECO:0000313" key="2">
    <source>
        <dbReference type="EMBL" id="AKQ45256.1"/>
    </source>
</evidence>
<keyword evidence="3" id="KW-1185">Reference proteome</keyword>